<evidence type="ECO:0000256" key="2">
    <source>
        <dbReference type="ARBA" id="ARBA00022692"/>
    </source>
</evidence>
<feature type="non-terminal residue" evidence="6">
    <location>
        <position position="116"/>
    </location>
</feature>
<dbReference type="GO" id="GO:0005248">
    <property type="term" value="F:voltage-gated sodium channel activity"/>
    <property type="evidence" value="ECO:0007669"/>
    <property type="project" value="TreeGrafter"/>
</dbReference>
<dbReference type="EMBL" id="LGRX02004850">
    <property type="protein sequence ID" value="KAK3279486.1"/>
    <property type="molecule type" value="Genomic_DNA"/>
</dbReference>
<evidence type="ECO:0000256" key="1">
    <source>
        <dbReference type="ARBA" id="ARBA00004141"/>
    </source>
</evidence>
<keyword evidence="3" id="KW-1133">Transmembrane helix</keyword>
<dbReference type="AlphaFoldDB" id="A0AAE0GLA4"/>
<dbReference type="SUPFAM" id="SSF81324">
    <property type="entry name" value="Voltage-gated potassium channels"/>
    <property type="match status" value="1"/>
</dbReference>
<dbReference type="GO" id="GO:0001518">
    <property type="term" value="C:voltage-gated sodium channel complex"/>
    <property type="evidence" value="ECO:0007669"/>
    <property type="project" value="TreeGrafter"/>
</dbReference>
<accession>A0AAE0GLA4</accession>
<keyword evidence="7" id="KW-1185">Reference proteome</keyword>
<comment type="subcellular location">
    <subcellularLocation>
        <location evidence="1">Membrane</location>
        <topology evidence="1">Multi-pass membrane protein</topology>
    </subcellularLocation>
</comment>
<dbReference type="InterPro" id="IPR005821">
    <property type="entry name" value="Ion_trans_dom"/>
</dbReference>
<keyword evidence="2" id="KW-0812">Transmembrane</keyword>
<evidence type="ECO:0000259" key="5">
    <source>
        <dbReference type="Pfam" id="PF00520"/>
    </source>
</evidence>
<dbReference type="InterPro" id="IPR043203">
    <property type="entry name" value="VGCC_Ca_Na"/>
</dbReference>
<dbReference type="Gene3D" id="1.20.120.350">
    <property type="entry name" value="Voltage-gated potassium channels. Chain C"/>
    <property type="match status" value="1"/>
</dbReference>
<reference evidence="6 7" key="1">
    <citation type="journal article" date="2015" name="Genome Biol. Evol.">
        <title>Comparative Genomics of a Bacterivorous Green Alga Reveals Evolutionary Causalities and Consequences of Phago-Mixotrophic Mode of Nutrition.</title>
        <authorList>
            <person name="Burns J.A."/>
            <person name="Paasch A."/>
            <person name="Narechania A."/>
            <person name="Kim E."/>
        </authorList>
    </citation>
    <scope>NUCLEOTIDE SEQUENCE [LARGE SCALE GENOMIC DNA]</scope>
    <source>
        <strain evidence="6 7">PLY_AMNH</strain>
    </source>
</reference>
<protein>
    <recommendedName>
        <fullName evidence="5">Ion transport domain-containing protein</fullName>
    </recommendedName>
</protein>
<proteinExistence type="predicted"/>
<evidence type="ECO:0000256" key="3">
    <source>
        <dbReference type="ARBA" id="ARBA00022989"/>
    </source>
</evidence>
<dbReference type="Pfam" id="PF00520">
    <property type="entry name" value="Ion_trans"/>
    <property type="match status" value="1"/>
</dbReference>
<evidence type="ECO:0000256" key="4">
    <source>
        <dbReference type="ARBA" id="ARBA00023136"/>
    </source>
</evidence>
<dbReference type="PANTHER" id="PTHR10037:SF62">
    <property type="entry name" value="SODIUM CHANNEL PROTEIN 60E"/>
    <property type="match status" value="1"/>
</dbReference>
<evidence type="ECO:0000313" key="6">
    <source>
        <dbReference type="EMBL" id="KAK3279486.1"/>
    </source>
</evidence>
<dbReference type="PANTHER" id="PTHR10037">
    <property type="entry name" value="VOLTAGE-GATED CATION CHANNEL CALCIUM AND SODIUM"/>
    <property type="match status" value="1"/>
</dbReference>
<keyword evidence="4" id="KW-0472">Membrane</keyword>
<gene>
    <name evidence="6" type="ORF">CYMTET_12631</name>
</gene>
<name>A0AAE0GLA4_9CHLO</name>
<dbReference type="Proteomes" id="UP001190700">
    <property type="component" value="Unassembled WGS sequence"/>
</dbReference>
<comment type="caution">
    <text evidence="6">The sequence shown here is derived from an EMBL/GenBank/DDBJ whole genome shotgun (WGS) entry which is preliminary data.</text>
</comment>
<sequence length="116" mass="13211">MIGRYSRNYSSEKVQDSEDFAAKIKRVQSKKFALRSTSYTGKSLGCIPLHNAFRQQCINIIRSPHFETFVLVMITANCLALAVSDPTIPDNSGVNKHLSYAEYFFTTIFFLEMCIK</sequence>
<feature type="domain" description="Ion transport" evidence="5">
    <location>
        <begin position="64"/>
        <end position="116"/>
    </location>
</feature>
<evidence type="ECO:0000313" key="7">
    <source>
        <dbReference type="Proteomes" id="UP001190700"/>
    </source>
</evidence>
<organism evidence="6 7">
    <name type="scientific">Cymbomonas tetramitiformis</name>
    <dbReference type="NCBI Taxonomy" id="36881"/>
    <lineage>
        <taxon>Eukaryota</taxon>
        <taxon>Viridiplantae</taxon>
        <taxon>Chlorophyta</taxon>
        <taxon>Pyramimonadophyceae</taxon>
        <taxon>Pyramimonadales</taxon>
        <taxon>Pyramimonadaceae</taxon>
        <taxon>Cymbomonas</taxon>
    </lineage>
</organism>
<dbReference type="InterPro" id="IPR027359">
    <property type="entry name" value="Volt_channel_dom_sf"/>
</dbReference>